<feature type="compositionally biased region" description="Polar residues" evidence="1">
    <location>
        <begin position="717"/>
        <end position="776"/>
    </location>
</feature>
<organism evidence="3 4">
    <name type="scientific">Plasmodium vinckei brucechwatti</name>
    <dbReference type="NCBI Taxonomy" id="119398"/>
    <lineage>
        <taxon>Eukaryota</taxon>
        <taxon>Sar</taxon>
        <taxon>Alveolata</taxon>
        <taxon>Apicomplexa</taxon>
        <taxon>Aconoidasida</taxon>
        <taxon>Haemosporida</taxon>
        <taxon>Plasmodiidae</taxon>
        <taxon>Plasmodium</taxon>
        <taxon>Plasmodium (Vinckeia)</taxon>
    </lineage>
</organism>
<feature type="compositionally biased region" description="Polar residues" evidence="1">
    <location>
        <begin position="359"/>
        <end position="373"/>
    </location>
</feature>
<feature type="compositionally biased region" description="Pro residues" evidence="1">
    <location>
        <begin position="332"/>
        <end position="342"/>
    </location>
</feature>
<evidence type="ECO:0000256" key="1">
    <source>
        <dbReference type="SAM" id="MobiDB-lite"/>
    </source>
</evidence>
<feature type="compositionally biased region" description="Polar residues" evidence="1">
    <location>
        <begin position="667"/>
        <end position="680"/>
    </location>
</feature>
<name>A0A6V7RW63_PLAVN</name>
<feature type="transmembrane region" description="Helical" evidence="2">
    <location>
        <begin position="799"/>
        <end position="820"/>
    </location>
</feature>
<dbReference type="EMBL" id="LR865381">
    <property type="protein sequence ID" value="CAD2085021.1"/>
    <property type="molecule type" value="Genomic_DNA"/>
</dbReference>
<protein>
    <submittedName>
        <fullName evidence="3">CIR protein PIR protein</fullName>
    </submittedName>
</protein>
<feature type="compositionally biased region" description="Gly residues" evidence="1">
    <location>
        <begin position="456"/>
        <end position="483"/>
    </location>
</feature>
<dbReference type="VEuPathDB" id="PlasmoDB:PVBDA_0300030"/>
<feature type="region of interest" description="Disordered" evidence="1">
    <location>
        <begin position="509"/>
        <end position="555"/>
    </location>
</feature>
<dbReference type="Proteomes" id="UP000515550">
    <property type="component" value="Chromosome PVBDA_03"/>
</dbReference>
<feature type="region of interest" description="Disordered" evidence="1">
    <location>
        <begin position="652"/>
        <end position="776"/>
    </location>
</feature>
<feature type="compositionally biased region" description="Polar residues" evidence="1">
    <location>
        <begin position="320"/>
        <end position="331"/>
    </location>
</feature>
<feature type="region of interest" description="Disordered" evidence="1">
    <location>
        <begin position="265"/>
        <end position="488"/>
    </location>
</feature>
<keyword evidence="2" id="KW-1133">Transmembrane helix</keyword>
<feature type="compositionally biased region" description="Pro residues" evidence="1">
    <location>
        <begin position="684"/>
        <end position="704"/>
    </location>
</feature>
<keyword evidence="2" id="KW-0812">Transmembrane</keyword>
<dbReference type="Gene3D" id="1.20.120.20">
    <property type="entry name" value="Apolipoprotein"/>
    <property type="match status" value="1"/>
</dbReference>
<evidence type="ECO:0000256" key="2">
    <source>
        <dbReference type="SAM" id="Phobius"/>
    </source>
</evidence>
<dbReference type="AlphaFoldDB" id="A0A6V7RW63"/>
<dbReference type="InterPro" id="IPR006477">
    <property type="entry name" value="Yir_bir_cir"/>
</dbReference>
<keyword evidence="2" id="KW-0472">Membrane</keyword>
<dbReference type="Pfam" id="PF06022">
    <property type="entry name" value="Cir_Bir_Yir"/>
    <property type="match status" value="1"/>
</dbReference>
<feature type="transmembrane region" description="Helical" evidence="2">
    <location>
        <begin position="880"/>
        <end position="900"/>
    </location>
</feature>
<proteinExistence type="predicted"/>
<evidence type="ECO:0000313" key="4">
    <source>
        <dbReference type="Proteomes" id="UP000515550"/>
    </source>
</evidence>
<gene>
    <name evidence="3" type="ORF">PVBDA_0300030</name>
</gene>
<evidence type="ECO:0000313" key="3">
    <source>
        <dbReference type="EMBL" id="CAD2085021.1"/>
    </source>
</evidence>
<reference evidence="3 4" key="1">
    <citation type="submission" date="2020-08" db="EMBL/GenBank/DDBJ databases">
        <authorList>
            <person name="Ramaprasad A."/>
        </authorList>
    </citation>
    <scope>NUCLEOTIDE SEQUENCE [LARGE SCALE GENOMIC DNA]</scope>
</reference>
<feature type="compositionally biased region" description="Acidic residues" evidence="1">
    <location>
        <begin position="279"/>
        <end position="316"/>
    </location>
</feature>
<feature type="compositionally biased region" description="Polar residues" evidence="1">
    <location>
        <begin position="403"/>
        <end position="424"/>
    </location>
</feature>
<sequence>MGMEACEAFREIDNLFIDYETNDGEFNTDYGLYNKHCPVKNGVRKCETNYEKLSVISRHAYMELVQNNKVDLESENELSGDFLVMGLCDRLYKLSKDPNLSLKDAFKKYLGNSIGSFNHNSILYNKKYFSDSNIGIMNGFYFLFKQICETVNTYNESKVESHKCVYSATQCYIMYYKLYNVVSRCGPYLRLLDHLKTIYNEFIDAVIKDNKNDQTLSSKLVKLPPLDKSKFGSEFNTKGCQKLHKKLAKTTPNFITLVNKMLEDDEKRKNGEGSQSTEDKDDEDDDDLDLDLDEEEDGFELDEEEDDFELDKEENDDITKISSDQMKNTPQGTPPVHAPGPQQPAQSASEPAKPVPTLSGASPSISDNGSDTTGSKDKVVDGAQSKENTKVSEQTDAGGDTGSKANLQSDSSNHTPTSDNNQGGESRDGLDGGPNGNQVNQGGLGGIDGVICDKLGTGGGKDGAIGGAGSGKDGAIGGAGSGKGNSNDVTGGINCGKGDTDTNKGGTCNGSCGDQGPPNPVSVNPTDAPENSDDGSKTSGDQDATNPSGTSDGYWSSTLGSRLNLLNYLPNASEIYETQKRILTDASNKISDAYNSAVTTIKDTYDSAVTTVKDTYNRAVTNINYAYTTSTNYISGAVSSITNQLSSLGSFSQLGNDQPTLGGPGNSLPTDNKLPSTTQTPKSDPNPVPPSPSQPPLVTPPDPQTPSSSQPQDPPQNIQVTKLQPQSGSTQDSSQITDQNGESNPVQSHDTNPGTGISKTTNYSTDPPSTGSRITTGTVVKMNEKSSIWCIASNKKCNVLGIGIISISIFAFLTIMYKYISFGSGKNSKKKKSMNRVIKLADGNRKTQIIIKSYDRNKRLKPVINSVGRKKDSLLNICKLMQADPVPFINLFFLLIFFVYKRQLNYLEL</sequence>
<feature type="compositionally biased region" description="Polar residues" evidence="1">
    <location>
        <begin position="537"/>
        <end position="555"/>
    </location>
</feature>
<accession>A0A6V7RW63</accession>